<dbReference type="InterPro" id="IPR036397">
    <property type="entry name" value="RNaseH_sf"/>
</dbReference>
<dbReference type="Gene3D" id="3.30.420.10">
    <property type="entry name" value="Ribonuclease H-like superfamily/Ribonuclease H"/>
    <property type="match status" value="1"/>
</dbReference>
<gene>
    <name evidence="3" type="ORF">P3X46_007686</name>
</gene>
<proteinExistence type="predicted"/>
<dbReference type="InterPro" id="IPR051132">
    <property type="entry name" value="3-5_Exonuclease_domain"/>
</dbReference>
<name>A0ABQ9MUA3_HEVBR</name>
<evidence type="ECO:0000256" key="1">
    <source>
        <dbReference type="ARBA" id="ARBA00022722"/>
    </source>
</evidence>
<dbReference type="SUPFAM" id="SSF53098">
    <property type="entry name" value="Ribonuclease H-like"/>
    <property type="match status" value="1"/>
</dbReference>
<sequence length="167" mass="19200">MSFPGLSSTYNIQYHGDHIFATFTPSAAIVDEWIANILRINSTNFCRVAIIQLCVGKRCLIFQLYHADYIPPSLIQFLSNKKFTFVGTGVRDDAYKVFQDYELLVAHTKDVDHRRMDLKALVDDLLEKVIPKPREITMSEWNAKQLTIQQIQMLVLMPLCPFILGFS</sequence>
<evidence type="ECO:0000256" key="2">
    <source>
        <dbReference type="ARBA" id="ARBA00022801"/>
    </source>
</evidence>
<evidence type="ECO:0000313" key="4">
    <source>
        <dbReference type="Proteomes" id="UP001174677"/>
    </source>
</evidence>
<dbReference type="PANTHER" id="PTHR13620:SF76">
    <property type="entry name" value="WERNER SYNDROME-LIKE EXONUCLEASE"/>
    <property type="match status" value="1"/>
</dbReference>
<dbReference type="PANTHER" id="PTHR13620">
    <property type="entry name" value="3-5 EXONUCLEASE"/>
    <property type="match status" value="1"/>
</dbReference>
<dbReference type="EMBL" id="JARPOI010000004">
    <property type="protein sequence ID" value="KAJ9183887.1"/>
    <property type="molecule type" value="Genomic_DNA"/>
</dbReference>
<dbReference type="InterPro" id="IPR012337">
    <property type="entry name" value="RNaseH-like_sf"/>
</dbReference>
<accession>A0ABQ9MUA3</accession>
<keyword evidence="2" id="KW-0378">Hydrolase</keyword>
<dbReference type="Proteomes" id="UP001174677">
    <property type="component" value="Chromosome 4"/>
</dbReference>
<keyword evidence="4" id="KW-1185">Reference proteome</keyword>
<keyword evidence="1" id="KW-0540">Nuclease</keyword>
<dbReference type="CDD" id="cd06141">
    <property type="entry name" value="WRN_exo"/>
    <property type="match status" value="1"/>
</dbReference>
<evidence type="ECO:0000313" key="3">
    <source>
        <dbReference type="EMBL" id="KAJ9183887.1"/>
    </source>
</evidence>
<comment type="caution">
    <text evidence="3">The sequence shown here is derived from an EMBL/GenBank/DDBJ whole genome shotgun (WGS) entry which is preliminary data.</text>
</comment>
<organism evidence="3 4">
    <name type="scientific">Hevea brasiliensis</name>
    <name type="common">Para rubber tree</name>
    <name type="synonym">Siphonia brasiliensis</name>
    <dbReference type="NCBI Taxonomy" id="3981"/>
    <lineage>
        <taxon>Eukaryota</taxon>
        <taxon>Viridiplantae</taxon>
        <taxon>Streptophyta</taxon>
        <taxon>Embryophyta</taxon>
        <taxon>Tracheophyta</taxon>
        <taxon>Spermatophyta</taxon>
        <taxon>Magnoliopsida</taxon>
        <taxon>eudicotyledons</taxon>
        <taxon>Gunneridae</taxon>
        <taxon>Pentapetalae</taxon>
        <taxon>rosids</taxon>
        <taxon>fabids</taxon>
        <taxon>Malpighiales</taxon>
        <taxon>Euphorbiaceae</taxon>
        <taxon>Crotonoideae</taxon>
        <taxon>Micrandreae</taxon>
        <taxon>Hevea</taxon>
    </lineage>
</organism>
<evidence type="ECO:0008006" key="5">
    <source>
        <dbReference type="Google" id="ProtNLM"/>
    </source>
</evidence>
<protein>
    <recommendedName>
        <fullName evidence="5">3'-5' exonuclease domain-containing protein</fullName>
    </recommendedName>
</protein>
<reference evidence="3" key="1">
    <citation type="journal article" date="2023" name="Plant Biotechnol. J.">
        <title>Chromosome-level wild Hevea brasiliensis genome provides new tools for genomic-assisted breeding and valuable loci to elevate rubber yield.</title>
        <authorList>
            <person name="Cheng H."/>
            <person name="Song X."/>
            <person name="Hu Y."/>
            <person name="Wu T."/>
            <person name="Yang Q."/>
            <person name="An Z."/>
            <person name="Feng S."/>
            <person name="Deng Z."/>
            <person name="Wu W."/>
            <person name="Zeng X."/>
            <person name="Tu M."/>
            <person name="Wang X."/>
            <person name="Huang H."/>
        </authorList>
    </citation>
    <scope>NUCLEOTIDE SEQUENCE</scope>
    <source>
        <strain evidence="3">MT/VB/25A 57/8</strain>
    </source>
</reference>